<dbReference type="EMBL" id="JACPUR010000040">
    <property type="protein sequence ID" value="MBI3129339.1"/>
    <property type="molecule type" value="Genomic_DNA"/>
</dbReference>
<comment type="caution">
    <text evidence="1">The sequence shown here is derived from an EMBL/GenBank/DDBJ whole genome shotgun (WGS) entry which is preliminary data.</text>
</comment>
<organism evidence="1 2">
    <name type="scientific">Tectimicrobiota bacterium</name>
    <dbReference type="NCBI Taxonomy" id="2528274"/>
    <lineage>
        <taxon>Bacteria</taxon>
        <taxon>Pseudomonadati</taxon>
        <taxon>Nitrospinota/Tectimicrobiota group</taxon>
        <taxon>Candidatus Tectimicrobiota</taxon>
    </lineage>
</organism>
<dbReference type="Proteomes" id="UP000782312">
    <property type="component" value="Unassembled WGS sequence"/>
</dbReference>
<dbReference type="AlphaFoldDB" id="A0A932MNG6"/>
<accession>A0A932MNG6</accession>
<name>A0A932MNG6_UNCTE</name>
<protein>
    <submittedName>
        <fullName evidence="1">Uncharacterized protein</fullName>
    </submittedName>
</protein>
<evidence type="ECO:0000313" key="2">
    <source>
        <dbReference type="Proteomes" id="UP000782312"/>
    </source>
</evidence>
<proteinExistence type="predicted"/>
<gene>
    <name evidence="1" type="ORF">HYZ11_17150</name>
</gene>
<evidence type="ECO:0000313" key="1">
    <source>
        <dbReference type="EMBL" id="MBI3129339.1"/>
    </source>
</evidence>
<sequence>MDRRLADAGKAGIGEDVLDAAFDLVAAVMGGIAQSMNQRYKEARKKE</sequence>
<reference evidence="1" key="1">
    <citation type="submission" date="2020-07" db="EMBL/GenBank/DDBJ databases">
        <title>Huge and variable diversity of episymbiotic CPR bacteria and DPANN archaea in groundwater ecosystems.</title>
        <authorList>
            <person name="He C.Y."/>
            <person name="Keren R."/>
            <person name="Whittaker M."/>
            <person name="Farag I.F."/>
            <person name="Doudna J."/>
            <person name="Cate J.H.D."/>
            <person name="Banfield J.F."/>
        </authorList>
    </citation>
    <scope>NUCLEOTIDE SEQUENCE</scope>
    <source>
        <strain evidence="1">NC_groundwater_763_Ag_S-0.2um_68_21</strain>
    </source>
</reference>